<dbReference type="Pfam" id="PF13455">
    <property type="entry name" value="MUG113"/>
    <property type="match status" value="1"/>
</dbReference>
<dbReference type="STRING" id="530584.SAMN05421630_105207"/>
<gene>
    <name evidence="1" type="ORF">SAMN05421630_105207</name>
</gene>
<dbReference type="Pfam" id="PF13250">
    <property type="entry name" value="SNIPE"/>
    <property type="match status" value="1"/>
</dbReference>
<sequence>MGVFGGRRKHRDEIIALQEQNANLQAELHRVGALDLLQRQQELANLTKQISQQRARFERDRDEFNTQYAIQRHQLAKLSAEVVQTSDAAVMQDAGVYFYRHVLADAEGYKQRLAAIRQQMQTMIKRKTAVRGSESFHYNNSLAHGRRFVADLSKLMLRAYNAEADVCVRVLKAGNLDSAVSRLETSVRVTAKLGAMAAIRINPEYHALRVLELELTADYLAKKQQEREAERERKAQLREERLAMKEYLREQERLRKEQQHYRNAIAALRGGADPAELAELEAKLADIGEALEGVRERAANIRAGYVYVISNVGAFGDNVVKIGMTRRLDPMDRVRELGDASVPFRFDVHALFFAQDAVGIENELHRRLGDRRVNKVNLRREFFRASPAEVKALLHELAGSLLDYTDAAEAPEYRQSSPSMRVA</sequence>
<dbReference type="AlphaFoldDB" id="A0A222VQL6"/>
<dbReference type="InterPro" id="IPR018306">
    <property type="entry name" value="Phage_T5_Orf172_DNA-bd"/>
</dbReference>
<reference evidence="1 2" key="1">
    <citation type="submission" date="2016-10" db="EMBL/GenBank/DDBJ databases">
        <authorList>
            <person name="de Groot N.N."/>
        </authorList>
    </citation>
    <scope>NUCLEOTIDE SEQUENCE [LARGE SCALE GENOMIC DNA]</scope>
    <source>
        <strain evidence="1 2">CGMCC 4.5506</strain>
    </source>
</reference>
<dbReference type="OrthoDB" id="9811665at2"/>
<dbReference type="RefSeq" id="WP_091804550.1">
    <property type="nucleotide sequence ID" value="NZ_CP016353.1"/>
</dbReference>
<name>A0A222VQL6_9PSEU</name>
<proteinExistence type="predicted"/>
<evidence type="ECO:0000313" key="1">
    <source>
        <dbReference type="EMBL" id="SDD01843.1"/>
    </source>
</evidence>
<organism evidence="1 2">
    <name type="scientific">Prauserella marina</name>
    <dbReference type="NCBI Taxonomy" id="530584"/>
    <lineage>
        <taxon>Bacteria</taxon>
        <taxon>Bacillati</taxon>
        <taxon>Actinomycetota</taxon>
        <taxon>Actinomycetes</taxon>
        <taxon>Pseudonocardiales</taxon>
        <taxon>Pseudonocardiaceae</taxon>
        <taxon>Prauserella</taxon>
    </lineage>
</organism>
<evidence type="ECO:0000313" key="2">
    <source>
        <dbReference type="Proteomes" id="UP000199494"/>
    </source>
</evidence>
<dbReference type="KEGG" id="pmad:BAY61_15800"/>
<protein>
    <submittedName>
        <fullName evidence="1">T5orf172 domain-containing protein</fullName>
    </submittedName>
</protein>
<dbReference type="InterPro" id="IPR025280">
    <property type="entry name" value="SNIPE"/>
</dbReference>
<dbReference type="Proteomes" id="UP000199494">
    <property type="component" value="Unassembled WGS sequence"/>
</dbReference>
<accession>A0A222VQL6</accession>
<dbReference type="SMART" id="SM00974">
    <property type="entry name" value="T5orf172"/>
    <property type="match status" value="1"/>
</dbReference>
<dbReference type="EMBL" id="FMZE01000005">
    <property type="protein sequence ID" value="SDD01843.1"/>
    <property type="molecule type" value="Genomic_DNA"/>
</dbReference>
<keyword evidence="2" id="KW-1185">Reference proteome</keyword>